<reference evidence="2 3" key="1">
    <citation type="submission" date="2018-04" db="EMBL/GenBank/DDBJ databases">
        <title>The genome sequence of Caulobacter sp. 744.</title>
        <authorList>
            <person name="Gao J."/>
            <person name="Sun J."/>
        </authorList>
    </citation>
    <scope>NUCLEOTIDE SEQUENCE [LARGE SCALE GENOMIC DNA]</scope>
    <source>
        <strain evidence="2 3">774</strain>
    </source>
</reference>
<dbReference type="AlphaFoldDB" id="A0A2T9KBB5"/>
<evidence type="ECO:0000313" key="3">
    <source>
        <dbReference type="Proteomes" id="UP000245073"/>
    </source>
</evidence>
<feature type="transmembrane region" description="Helical" evidence="1">
    <location>
        <begin position="6"/>
        <end position="26"/>
    </location>
</feature>
<dbReference type="Proteomes" id="UP000245073">
    <property type="component" value="Unassembled WGS sequence"/>
</dbReference>
<keyword evidence="1" id="KW-0812">Transmembrane</keyword>
<name>A0A2T9KBB5_9CAUL</name>
<keyword evidence="1" id="KW-1133">Transmembrane helix</keyword>
<proteinExistence type="predicted"/>
<keyword evidence="3" id="KW-1185">Reference proteome</keyword>
<feature type="transmembrane region" description="Helical" evidence="1">
    <location>
        <begin position="60"/>
        <end position="77"/>
    </location>
</feature>
<keyword evidence="1" id="KW-0472">Membrane</keyword>
<organism evidence="2 3">
    <name type="scientific">Caulobacter endophyticus</name>
    <dbReference type="NCBI Taxonomy" id="2172652"/>
    <lineage>
        <taxon>Bacteria</taxon>
        <taxon>Pseudomonadati</taxon>
        <taxon>Pseudomonadota</taxon>
        <taxon>Alphaproteobacteria</taxon>
        <taxon>Caulobacterales</taxon>
        <taxon>Caulobacteraceae</taxon>
        <taxon>Caulobacter</taxon>
    </lineage>
</organism>
<dbReference type="RefSeq" id="WP_109099612.1">
    <property type="nucleotide sequence ID" value="NZ_QDKQ01000020.1"/>
</dbReference>
<dbReference type="EMBL" id="QDKQ01000020">
    <property type="protein sequence ID" value="PVM93260.1"/>
    <property type="molecule type" value="Genomic_DNA"/>
</dbReference>
<evidence type="ECO:0000256" key="1">
    <source>
        <dbReference type="SAM" id="Phobius"/>
    </source>
</evidence>
<protein>
    <submittedName>
        <fullName evidence="2">Uncharacterized protein</fullName>
    </submittedName>
</protein>
<comment type="caution">
    <text evidence="2">The sequence shown here is derived from an EMBL/GenBank/DDBJ whole genome shotgun (WGS) entry which is preliminary data.</text>
</comment>
<evidence type="ECO:0000313" key="2">
    <source>
        <dbReference type="EMBL" id="PVM93260.1"/>
    </source>
</evidence>
<sequence length="80" mass="8533">MSLVDIAVIGIFVGWLACAIGLRLYALSQFRPGWRPTLFSPLTPGEAFTPQGRRARRADLCISLAAAALIGLLVFFGPGS</sequence>
<gene>
    <name evidence="2" type="ORF">DDF67_03785</name>
</gene>
<accession>A0A2T9KBB5</accession>